<accession>A0A385H904</accession>
<evidence type="ECO:0000313" key="2">
    <source>
        <dbReference type="EMBL" id="AXY04301.1"/>
    </source>
</evidence>
<name>A0A385H904_SPOEX</name>
<sequence length="165" mass="18576">MTSIPTPSLADLKELSYCKTYCFFSVKMFKITAIVSLLLIATWSQADSKRHKKEATASSDFPSGSTLWAASLSCDSCGSECASACGTRHFRSCCFNYLRKKRGPETLKFLAPNQENLKETQPRSKLPMFVVENIPVPEQWISNLLSNENHPFSIDDMVENRMYDA</sequence>
<reference evidence="2" key="1">
    <citation type="journal article" date="2018" name="Insect Mol. Biol.">
        <title>Identification and expression analysis of the Spodoptera exigua neuropeptidome under different physiological conditions.</title>
        <authorList>
            <person name="Llopis-Gimenez A."/>
            <person name="Han Y."/>
            <person name="Kim Y."/>
            <person name="Ros V.I."/>
            <person name="Herrero S."/>
        </authorList>
    </citation>
    <scope>NUCLEOTIDE SEQUENCE</scope>
</reference>
<evidence type="ECO:0000256" key="1">
    <source>
        <dbReference type="SAM" id="Phobius"/>
    </source>
</evidence>
<keyword evidence="1" id="KW-0812">Transmembrane</keyword>
<organism evidence="2">
    <name type="scientific">Spodoptera exigua</name>
    <name type="common">Beet armyworm</name>
    <name type="synonym">Noctua fulgens</name>
    <dbReference type="NCBI Taxonomy" id="7107"/>
    <lineage>
        <taxon>Eukaryota</taxon>
        <taxon>Metazoa</taxon>
        <taxon>Ecdysozoa</taxon>
        <taxon>Arthropoda</taxon>
        <taxon>Hexapoda</taxon>
        <taxon>Insecta</taxon>
        <taxon>Pterygota</taxon>
        <taxon>Neoptera</taxon>
        <taxon>Endopterygota</taxon>
        <taxon>Lepidoptera</taxon>
        <taxon>Glossata</taxon>
        <taxon>Ditrysia</taxon>
        <taxon>Noctuoidea</taxon>
        <taxon>Noctuidae</taxon>
        <taxon>Amphipyrinae</taxon>
        <taxon>Spodoptera</taxon>
    </lineage>
</organism>
<protein>
    <submittedName>
        <fullName evidence="2">Trissin 1 splicing variant B</fullName>
    </submittedName>
</protein>
<keyword evidence="1" id="KW-0472">Membrane</keyword>
<dbReference type="AlphaFoldDB" id="A0A385H904"/>
<proteinExistence type="evidence at transcript level"/>
<feature type="transmembrane region" description="Helical" evidence="1">
    <location>
        <begin position="20"/>
        <end position="43"/>
    </location>
</feature>
<keyword evidence="1" id="KW-1133">Transmembrane helix</keyword>
<dbReference type="EMBL" id="MH028132">
    <property type="protein sequence ID" value="AXY04301.1"/>
    <property type="molecule type" value="mRNA"/>
</dbReference>